<keyword evidence="1" id="KW-0812">Transmembrane</keyword>
<keyword evidence="1" id="KW-0472">Membrane</keyword>
<evidence type="ECO:0000313" key="3">
    <source>
        <dbReference type="Proteomes" id="UP000298615"/>
    </source>
</evidence>
<dbReference type="KEGG" id="vao:FA707_07010"/>
<keyword evidence="3" id="KW-1185">Reference proteome</keyword>
<dbReference type="AlphaFoldDB" id="A0A4D7CRN1"/>
<protein>
    <submittedName>
        <fullName evidence="2">Uncharacterized protein</fullName>
    </submittedName>
</protein>
<dbReference type="RefSeq" id="WP_136953552.1">
    <property type="nucleotide sequence ID" value="NZ_CP039712.1"/>
</dbReference>
<evidence type="ECO:0000256" key="1">
    <source>
        <dbReference type="SAM" id="Phobius"/>
    </source>
</evidence>
<dbReference type="EMBL" id="CP039712">
    <property type="protein sequence ID" value="QCI86729.1"/>
    <property type="molecule type" value="Genomic_DNA"/>
</dbReference>
<dbReference type="Proteomes" id="UP000298615">
    <property type="component" value="Chromosome"/>
</dbReference>
<name>A0A4D7CRN1_9ENTE</name>
<feature type="transmembrane region" description="Helical" evidence="1">
    <location>
        <begin position="53"/>
        <end position="74"/>
    </location>
</feature>
<evidence type="ECO:0000313" key="2">
    <source>
        <dbReference type="EMBL" id="QCI86729.1"/>
    </source>
</evidence>
<gene>
    <name evidence="2" type="ORF">FA707_07010</name>
</gene>
<keyword evidence="1" id="KW-1133">Transmembrane helix</keyword>
<feature type="transmembrane region" description="Helical" evidence="1">
    <location>
        <begin position="6"/>
        <end position="24"/>
    </location>
</feature>
<organism evidence="2 3">
    <name type="scientific">Vagococcus zengguangii</name>
    <dbReference type="NCBI Taxonomy" id="2571750"/>
    <lineage>
        <taxon>Bacteria</taxon>
        <taxon>Bacillati</taxon>
        <taxon>Bacillota</taxon>
        <taxon>Bacilli</taxon>
        <taxon>Lactobacillales</taxon>
        <taxon>Enterococcaceae</taxon>
        <taxon>Vagococcus</taxon>
    </lineage>
</organism>
<reference evidence="2 3" key="1">
    <citation type="submission" date="2019-04" db="EMBL/GenBank/DDBJ databases">
        <title>Vagococcus sp. nov., isolated from faeces of yaks (Bos grunniens).</title>
        <authorList>
            <person name="Ge Y."/>
        </authorList>
    </citation>
    <scope>NUCLEOTIDE SEQUENCE [LARGE SCALE GENOMIC DNA]</scope>
    <source>
        <strain evidence="2 3">MN-17</strain>
    </source>
</reference>
<sequence length="240" mass="28692">MITAILIIIFLIITFVGIVPRVFLQFNLNKINKLRHYPEEFKRKFHKYQFIQLLNHIKILLVVVFFLCIAVILLTSKVLKLEMSNSSLRGEVVGINEELDISRLNYQQLLEQLPIREYPVDGIGLEILFEKKISNTEEVQKFELDFSDRIYSYFGFVKPLVTYDKENKSLIINFIDSQMDEIRKQDVRINEEKLLDELFVHSMLDEVIINFNYENQLINQNRYKRNDDYNRFELTNNKEL</sequence>
<proteinExistence type="predicted"/>
<accession>A0A4D7CRN1</accession>